<feature type="transmembrane region" description="Helical" evidence="1">
    <location>
        <begin position="41"/>
        <end position="61"/>
    </location>
</feature>
<keyword evidence="1" id="KW-1133">Transmembrane helix</keyword>
<name>A0A0Q9YID9_9GAMM</name>
<keyword evidence="1" id="KW-0472">Membrane</keyword>
<sequence>MNTIIQLSLAVICLFIIWRIYKTMKANPQLFSKENLSKSFASAGVLALILIGFVFVLVMLLKTGK</sequence>
<evidence type="ECO:0000313" key="3">
    <source>
        <dbReference type="EMBL" id="MCS5711745.1"/>
    </source>
</evidence>
<keyword evidence="1" id="KW-0812">Transmembrane</keyword>
<accession>A0A0Q9YID9</accession>
<dbReference type="OrthoDB" id="5649942at2"/>
<dbReference type="AlphaFoldDB" id="A0A0Q9YID9"/>
<reference evidence="3" key="2">
    <citation type="journal article" date="2016" name="Genome Announc.">
        <title>Draft Genome Sequences of Two Novel Amoeba-Resistant Intranuclear Bacteria, 'Candidatus Berkiella cookevillensis' and 'Candidatus Berkiella aquae'.</title>
        <authorList>
            <person name="Mehari Y.T."/>
            <person name="Arivett B.A."/>
            <person name="Farone A.L."/>
            <person name="Gunderson J.H."/>
            <person name="Farone M.B."/>
        </authorList>
    </citation>
    <scope>NUCLEOTIDE SEQUENCE</scope>
    <source>
        <strain evidence="3">HT99</strain>
    </source>
</reference>
<proteinExistence type="predicted"/>
<dbReference type="Proteomes" id="UP000051497">
    <property type="component" value="Unassembled WGS sequence"/>
</dbReference>
<reference evidence="3" key="3">
    <citation type="submission" date="2021-06" db="EMBL/GenBank/DDBJ databases">
        <title>Genomic Description and Analysis of Intracellular Bacteria, Candidatus Berkiella cookevillensis and Candidatus Berkiella aquae.</title>
        <authorList>
            <person name="Kidane D.T."/>
            <person name="Mehari Y.T."/>
            <person name="Rice F.C."/>
            <person name="Arivett B.A."/>
            <person name="Farone A.L."/>
            <person name="Berk S.G."/>
            <person name="Farone M.B."/>
        </authorList>
    </citation>
    <scope>NUCLEOTIDE SEQUENCE</scope>
    <source>
        <strain evidence="3">HT99</strain>
    </source>
</reference>
<dbReference type="STRING" id="295108.HT99x_02540"/>
<evidence type="ECO:0000313" key="4">
    <source>
        <dbReference type="Proteomes" id="UP000051497"/>
    </source>
</evidence>
<feature type="transmembrane region" description="Helical" evidence="1">
    <location>
        <begin position="5"/>
        <end position="21"/>
    </location>
</feature>
<organism evidence="2">
    <name type="scientific">Candidatus Berkiella aquae</name>
    <dbReference type="NCBI Taxonomy" id="295108"/>
    <lineage>
        <taxon>Bacteria</taxon>
        <taxon>Pseudomonadati</taxon>
        <taxon>Pseudomonadota</taxon>
        <taxon>Gammaproteobacteria</taxon>
        <taxon>Candidatus Berkiellales</taxon>
        <taxon>Candidatus Berkiellaceae</taxon>
        <taxon>Candidatus Berkiella</taxon>
    </lineage>
</organism>
<keyword evidence="4" id="KW-1185">Reference proteome</keyword>
<protein>
    <recommendedName>
        <fullName evidence="5">DUF2970 domain-containing protein</fullName>
    </recommendedName>
</protein>
<comment type="caution">
    <text evidence="2">The sequence shown here is derived from an EMBL/GenBank/DDBJ whole genome shotgun (WGS) entry which is preliminary data.</text>
</comment>
<gene>
    <name evidence="3" type="ORF">HT99x_009915</name>
    <name evidence="2" type="ORF">HT99x_02540</name>
</gene>
<dbReference type="EMBL" id="LKAJ01000012">
    <property type="protein sequence ID" value="KRG20437.1"/>
    <property type="molecule type" value="Genomic_DNA"/>
</dbReference>
<evidence type="ECO:0000256" key="1">
    <source>
        <dbReference type="SAM" id="Phobius"/>
    </source>
</evidence>
<reference evidence="2" key="1">
    <citation type="submission" date="2015-09" db="EMBL/GenBank/DDBJ databases">
        <title>Draft Genome Sequences of Two Novel Amoeba-resistant Intranuclear Bacteria, Candidatus Berkiella cookevillensis and Candidatus Berkiella aquae.</title>
        <authorList>
            <person name="Mehari Y.T."/>
            <person name="Arivett B.A."/>
            <person name="Farone A.L."/>
            <person name="Gunderson J.H."/>
            <person name="Farone M.B."/>
        </authorList>
    </citation>
    <scope>NUCLEOTIDE SEQUENCE [LARGE SCALE GENOMIC DNA]</scope>
    <source>
        <strain evidence="2">HT99</strain>
    </source>
</reference>
<evidence type="ECO:0000313" key="2">
    <source>
        <dbReference type="EMBL" id="KRG20437.1"/>
    </source>
</evidence>
<evidence type="ECO:0008006" key="5">
    <source>
        <dbReference type="Google" id="ProtNLM"/>
    </source>
</evidence>
<dbReference type="EMBL" id="LKAJ02000001">
    <property type="protein sequence ID" value="MCS5711745.1"/>
    <property type="molecule type" value="Genomic_DNA"/>
</dbReference>